<evidence type="ECO:0000313" key="2">
    <source>
        <dbReference type="EMBL" id="SVD01257.1"/>
    </source>
</evidence>
<protein>
    <submittedName>
        <fullName evidence="2">Uncharacterized protein</fullName>
    </submittedName>
</protein>
<feature type="non-terminal residue" evidence="2">
    <location>
        <position position="1"/>
    </location>
</feature>
<feature type="region of interest" description="Disordered" evidence="1">
    <location>
        <begin position="1"/>
        <end position="52"/>
    </location>
</feature>
<accession>A0A382RW34</accession>
<feature type="non-terminal residue" evidence="2">
    <location>
        <position position="52"/>
    </location>
</feature>
<gene>
    <name evidence="2" type="ORF">METZ01_LOCUS354111</name>
</gene>
<proteinExistence type="predicted"/>
<dbReference type="AlphaFoldDB" id="A0A382RW34"/>
<evidence type="ECO:0000256" key="1">
    <source>
        <dbReference type="SAM" id="MobiDB-lite"/>
    </source>
</evidence>
<feature type="compositionally biased region" description="Basic and acidic residues" evidence="1">
    <location>
        <begin position="39"/>
        <end position="52"/>
    </location>
</feature>
<sequence length="52" mass="5648">ADPARGTAKGGAGKFRPVHRRETGPGRHWRVGPAGHRASPRDRRPDSGPERL</sequence>
<name>A0A382RW34_9ZZZZ</name>
<organism evidence="2">
    <name type="scientific">marine metagenome</name>
    <dbReference type="NCBI Taxonomy" id="408172"/>
    <lineage>
        <taxon>unclassified sequences</taxon>
        <taxon>metagenomes</taxon>
        <taxon>ecological metagenomes</taxon>
    </lineage>
</organism>
<reference evidence="2" key="1">
    <citation type="submission" date="2018-05" db="EMBL/GenBank/DDBJ databases">
        <authorList>
            <person name="Lanie J.A."/>
            <person name="Ng W.-L."/>
            <person name="Kazmierczak K.M."/>
            <person name="Andrzejewski T.M."/>
            <person name="Davidsen T.M."/>
            <person name="Wayne K.J."/>
            <person name="Tettelin H."/>
            <person name="Glass J.I."/>
            <person name="Rusch D."/>
            <person name="Podicherti R."/>
            <person name="Tsui H.-C.T."/>
            <person name="Winkler M.E."/>
        </authorList>
    </citation>
    <scope>NUCLEOTIDE SEQUENCE</scope>
</reference>
<dbReference type="EMBL" id="UINC01124243">
    <property type="protein sequence ID" value="SVD01257.1"/>
    <property type="molecule type" value="Genomic_DNA"/>
</dbReference>